<evidence type="ECO:0000259" key="3">
    <source>
        <dbReference type="Pfam" id="PF02834"/>
    </source>
</evidence>
<evidence type="ECO:0000313" key="5">
    <source>
        <dbReference type="Proteomes" id="UP000032568"/>
    </source>
</evidence>
<keyword evidence="1 2" id="KW-0378">Hydrolase</keyword>
<sequence length="181" mass="20537">MNRYFFALNLSHKSKKQLIRWRDSELALPCHPVAGDNLHITLAFLGVLTDEKKQQLLTGAGQLADTLRHEDITPLKINRLGYFKRPKVLYLANDDIPDWQNKLAAGLTKQALDAGLNQEQRRYLSHITLYRKVRALPGELPLVNMLTPIDRFSLFQSLSTATGVRYQAVKTWHLTSSQSAG</sequence>
<keyword evidence="5" id="KW-1185">Reference proteome</keyword>
<feature type="active site" description="Proton donor" evidence="2">
    <location>
        <position position="39"/>
    </location>
</feature>
<dbReference type="Pfam" id="PF02834">
    <property type="entry name" value="LigT_PEase"/>
    <property type="match status" value="1"/>
</dbReference>
<proteinExistence type="inferred from homology"/>
<protein>
    <recommendedName>
        <fullName evidence="2">RNA 2',3'-cyclic phosphodiesterase</fullName>
        <shortName evidence="2">RNA 2',3'-CPDase</shortName>
        <ecNumber evidence="2">3.1.4.58</ecNumber>
    </recommendedName>
</protein>
<comment type="function">
    <text evidence="2">Hydrolyzes RNA 2',3'-cyclic phosphodiester to an RNA 2'-phosphomonoester.</text>
</comment>
<reference evidence="4 5" key="1">
    <citation type="journal article" date="2015" name="Genome Announc.">
        <title>Draft Genome Sequences of Marine Isolates of Thalassomonas viridans and Thalassomonas actiniarum.</title>
        <authorList>
            <person name="Olonade I."/>
            <person name="van Zyl L.J."/>
            <person name="Trindade M."/>
        </authorList>
    </citation>
    <scope>NUCLEOTIDE SEQUENCE [LARGE SCALE GENOMIC DNA]</scope>
    <source>
        <strain evidence="4 5">A5K-106</strain>
    </source>
</reference>
<dbReference type="GO" id="GO:0008664">
    <property type="term" value="F:RNA 2',3'-cyclic 3'-phosphodiesterase activity"/>
    <property type="evidence" value="ECO:0007669"/>
    <property type="project" value="UniProtKB-EC"/>
</dbReference>
<evidence type="ECO:0000313" key="4">
    <source>
        <dbReference type="EMBL" id="WDD98225.1"/>
    </source>
</evidence>
<feature type="short sequence motif" description="HXTX 1" evidence="2">
    <location>
        <begin position="39"/>
        <end position="42"/>
    </location>
</feature>
<reference evidence="4 5" key="2">
    <citation type="journal article" date="2022" name="Mar. Drugs">
        <title>Bioassay-Guided Fractionation Leads to the Detection of Cholic Acid Generated by the Rare Thalassomonas sp.</title>
        <authorList>
            <person name="Pheiffer F."/>
            <person name="Schneider Y.K."/>
            <person name="Hansen E.H."/>
            <person name="Andersen J.H."/>
            <person name="Isaksson J."/>
            <person name="Busche T."/>
            <person name="R C."/>
            <person name="Kalinowski J."/>
            <person name="Zyl L.V."/>
            <person name="Trindade M."/>
        </authorList>
    </citation>
    <scope>NUCLEOTIDE SEQUENCE [LARGE SCALE GENOMIC DNA]</scope>
    <source>
        <strain evidence="4 5">A5K-106</strain>
    </source>
</reference>
<dbReference type="HAMAP" id="MF_01940">
    <property type="entry name" value="RNA_CPDase"/>
    <property type="match status" value="1"/>
</dbReference>
<dbReference type="Proteomes" id="UP000032568">
    <property type="component" value="Chromosome"/>
</dbReference>
<comment type="similarity">
    <text evidence="2">Belongs to the 2H phosphoesterase superfamily. ThpR family.</text>
</comment>
<dbReference type="RefSeq" id="WP_044835470.1">
    <property type="nucleotide sequence ID" value="NZ_CP059735.1"/>
</dbReference>
<dbReference type="EMBL" id="CP059735">
    <property type="protein sequence ID" value="WDD98225.1"/>
    <property type="molecule type" value="Genomic_DNA"/>
</dbReference>
<dbReference type="AlphaFoldDB" id="A0AAE9YNE8"/>
<comment type="catalytic activity">
    <reaction evidence="2">
        <text>a 3'-end 2',3'-cyclophospho-ribonucleotide-RNA + H2O = a 3'-end 2'-phospho-ribonucleotide-RNA + H(+)</text>
        <dbReference type="Rhea" id="RHEA:11828"/>
        <dbReference type="Rhea" id="RHEA-COMP:10464"/>
        <dbReference type="Rhea" id="RHEA-COMP:17353"/>
        <dbReference type="ChEBI" id="CHEBI:15377"/>
        <dbReference type="ChEBI" id="CHEBI:15378"/>
        <dbReference type="ChEBI" id="CHEBI:83064"/>
        <dbReference type="ChEBI" id="CHEBI:173113"/>
        <dbReference type="EC" id="3.1.4.58"/>
    </reaction>
</comment>
<evidence type="ECO:0000256" key="2">
    <source>
        <dbReference type="HAMAP-Rule" id="MF_01940"/>
    </source>
</evidence>
<dbReference type="InterPro" id="IPR009097">
    <property type="entry name" value="Cyclic_Pdiesterase"/>
</dbReference>
<feature type="domain" description="Phosphoesterase HXTX" evidence="3">
    <location>
        <begin position="15"/>
        <end position="90"/>
    </location>
</feature>
<dbReference type="NCBIfam" id="TIGR02258">
    <property type="entry name" value="2_5_ligase"/>
    <property type="match status" value="1"/>
</dbReference>
<dbReference type="EC" id="3.1.4.58" evidence="2"/>
<accession>A0AAE9YNE8</accession>
<dbReference type="InterPro" id="IPR004175">
    <property type="entry name" value="RNA_CPDase"/>
</dbReference>
<dbReference type="GO" id="GO:0004113">
    <property type="term" value="F:2',3'-cyclic-nucleotide 3'-phosphodiesterase activity"/>
    <property type="evidence" value="ECO:0007669"/>
    <property type="project" value="InterPro"/>
</dbReference>
<gene>
    <name evidence="4" type="primary">thpR</name>
    <name evidence="4" type="ORF">SG35_023580</name>
</gene>
<dbReference type="SUPFAM" id="SSF55144">
    <property type="entry name" value="LigT-like"/>
    <property type="match status" value="1"/>
</dbReference>
<dbReference type="PANTHER" id="PTHR35561:SF1">
    <property type="entry name" value="RNA 2',3'-CYCLIC PHOSPHODIESTERASE"/>
    <property type="match status" value="1"/>
</dbReference>
<name>A0AAE9YNE8_9GAMM</name>
<dbReference type="PANTHER" id="PTHR35561">
    <property type="entry name" value="RNA 2',3'-CYCLIC PHOSPHODIESTERASE"/>
    <property type="match status" value="1"/>
</dbReference>
<feature type="active site" description="Proton acceptor" evidence="2">
    <location>
        <position position="126"/>
    </location>
</feature>
<dbReference type="KEGG" id="tact:SG35_023580"/>
<organism evidence="4 5">
    <name type="scientific">Thalassomonas actiniarum</name>
    <dbReference type="NCBI Taxonomy" id="485447"/>
    <lineage>
        <taxon>Bacteria</taxon>
        <taxon>Pseudomonadati</taxon>
        <taxon>Pseudomonadota</taxon>
        <taxon>Gammaproteobacteria</taxon>
        <taxon>Alteromonadales</taxon>
        <taxon>Colwelliaceae</taxon>
        <taxon>Thalassomonas</taxon>
    </lineage>
</organism>
<evidence type="ECO:0000256" key="1">
    <source>
        <dbReference type="ARBA" id="ARBA00022801"/>
    </source>
</evidence>
<feature type="short sequence motif" description="HXTX 2" evidence="2">
    <location>
        <begin position="126"/>
        <end position="129"/>
    </location>
</feature>
<dbReference type="Gene3D" id="3.90.1140.10">
    <property type="entry name" value="Cyclic phosphodiesterase"/>
    <property type="match status" value="1"/>
</dbReference>
<dbReference type="InterPro" id="IPR014051">
    <property type="entry name" value="Phosphoesterase_HXTX"/>
</dbReference>